<accession>A0A928VQ66</accession>
<dbReference type="AlphaFoldDB" id="A0A928VQ66"/>
<evidence type="ECO:0000256" key="1">
    <source>
        <dbReference type="SAM" id="SignalP"/>
    </source>
</evidence>
<feature type="signal peptide" evidence="1">
    <location>
        <begin position="1"/>
        <end position="28"/>
    </location>
</feature>
<feature type="chain" id="PRO_5037807539" description="Outer membrane protein beta-barrel domain-containing protein" evidence="1">
    <location>
        <begin position="29"/>
        <end position="154"/>
    </location>
</feature>
<sequence length="154" mass="16108">MRNQITWDRTVLALLVLPLGAGSSPALAAPAANHIGAGIRTGFQDESAFVLNGKVKVADFGQVSLSGRPTILFNDEAEFRLAITGEGEVAPNWSPYFGGGIAINTDATGDVDPLLTAGIDFLLADQLVLQVGGNLLFKANDTDTELTATANYAF</sequence>
<organism evidence="2 3">
    <name type="scientific">Romeriopsis navalis LEGE 11480</name>
    <dbReference type="NCBI Taxonomy" id="2777977"/>
    <lineage>
        <taxon>Bacteria</taxon>
        <taxon>Bacillati</taxon>
        <taxon>Cyanobacteriota</taxon>
        <taxon>Cyanophyceae</taxon>
        <taxon>Leptolyngbyales</taxon>
        <taxon>Leptolyngbyaceae</taxon>
        <taxon>Romeriopsis</taxon>
        <taxon>Romeriopsis navalis</taxon>
    </lineage>
</organism>
<evidence type="ECO:0000313" key="2">
    <source>
        <dbReference type="EMBL" id="MBE9030104.1"/>
    </source>
</evidence>
<protein>
    <recommendedName>
        <fullName evidence="4">Outer membrane protein beta-barrel domain-containing protein</fullName>
    </recommendedName>
</protein>
<dbReference type="RefSeq" id="WP_264324931.1">
    <property type="nucleotide sequence ID" value="NZ_JADEXQ010000029.1"/>
</dbReference>
<dbReference type="EMBL" id="JADEXQ010000029">
    <property type="protein sequence ID" value="MBE9030104.1"/>
    <property type="molecule type" value="Genomic_DNA"/>
</dbReference>
<comment type="caution">
    <text evidence="2">The sequence shown here is derived from an EMBL/GenBank/DDBJ whole genome shotgun (WGS) entry which is preliminary data.</text>
</comment>
<dbReference type="Proteomes" id="UP000625316">
    <property type="component" value="Unassembled WGS sequence"/>
</dbReference>
<evidence type="ECO:0008006" key="4">
    <source>
        <dbReference type="Google" id="ProtNLM"/>
    </source>
</evidence>
<keyword evidence="3" id="KW-1185">Reference proteome</keyword>
<proteinExistence type="predicted"/>
<evidence type="ECO:0000313" key="3">
    <source>
        <dbReference type="Proteomes" id="UP000625316"/>
    </source>
</evidence>
<keyword evidence="1" id="KW-0732">Signal</keyword>
<name>A0A928VQ66_9CYAN</name>
<gene>
    <name evidence="2" type="ORF">IQ266_10225</name>
</gene>
<reference evidence="2" key="1">
    <citation type="submission" date="2020-10" db="EMBL/GenBank/DDBJ databases">
        <authorList>
            <person name="Castelo-Branco R."/>
            <person name="Eusebio N."/>
            <person name="Adriana R."/>
            <person name="Vieira A."/>
            <person name="Brugerolle De Fraissinette N."/>
            <person name="Rezende De Castro R."/>
            <person name="Schneider M.P."/>
            <person name="Vasconcelos V."/>
            <person name="Leao P.N."/>
        </authorList>
    </citation>
    <scope>NUCLEOTIDE SEQUENCE</scope>
    <source>
        <strain evidence="2">LEGE 11480</strain>
    </source>
</reference>